<comment type="caution">
    <text evidence="1">The sequence shown here is derived from an EMBL/GenBank/DDBJ whole genome shotgun (WGS) entry which is preliminary data.</text>
</comment>
<dbReference type="EMBL" id="CM042881">
    <property type="protein sequence ID" value="KAI4387265.1"/>
    <property type="molecule type" value="Genomic_DNA"/>
</dbReference>
<keyword evidence="2" id="KW-1185">Reference proteome</keyword>
<proteinExistence type="predicted"/>
<protein>
    <submittedName>
        <fullName evidence="1">Uncharacterized protein</fullName>
    </submittedName>
</protein>
<evidence type="ECO:0000313" key="2">
    <source>
        <dbReference type="Proteomes" id="UP001057402"/>
    </source>
</evidence>
<organism evidence="1 2">
    <name type="scientific">Melastoma candidum</name>
    <dbReference type="NCBI Taxonomy" id="119954"/>
    <lineage>
        <taxon>Eukaryota</taxon>
        <taxon>Viridiplantae</taxon>
        <taxon>Streptophyta</taxon>
        <taxon>Embryophyta</taxon>
        <taxon>Tracheophyta</taxon>
        <taxon>Spermatophyta</taxon>
        <taxon>Magnoliopsida</taxon>
        <taxon>eudicotyledons</taxon>
        <taxon>Gunneridae</taxon>
        <taxon>Pentapetalae</taxon>
        <taxon>rosids</taxon>
        <taxon>malvids</taxon>
        <taxon>Myrtales</taxon>
        <taxon>Melastomataceae</taxon>
        <taxon>Melastomatoideae</taxon>
        <taxon>Melastomateae</taxon>
        <taxon>Melastoma</taxon>
    </lineage>
</organism>
<sequence>MTSPRFDPSKIVPATENCMEFGAKKLEESDPEVLAAAAVLFGLQFLESRKASLCELCPPEPKKKRPRMTTRKESVEALNRSIKNQRKRKFRDSSGMILDEECGMPVGEVPGWLEAMVRELGGSEVRLVVQKKLFESDVTSGQSRFSIPMGKIVQSFLTGGESALLDNGHKIEVSLIQPCGKTSELLLGKWRLTSSSSYVLTKNWTSVWKEPRNCLEKGMEVQLWSYRIKGKLCFWLVNMSATDDNSV</sequence>
<dbReference type="Proteomes" id="UP001057402">
    <property type="component" value="Chromosome 2"/>
</dbReference>
<accession>A0ACB9S7U5</accession>
<reference evidence="2" key="1">
    <citation type="journal article" date="2023" name="Front. Plant Sci.">
        <title>Chromosomal-level genome assembly of Melastoma candidum provides insights into trichome evolution.</title>
        <authorList>
            <person name="Zhong Y."/>
            <person name="Wu W."/>
            <person name="Sun C."/>
            <person name="Zou P."/>
            <person name="Liu Y."/>
            <person name="Dai S."/>
            <person name="Zhou R."/>
        </authorList>
    </citation>
    <scope>NUCLEOTIDE SEQUENCE [LARGE SCALE GENOMIC DNA]</scope>
</reference>
<name>A0ACB9S7U5_9MYRT</name>
<evidence type="ECO:0000313" key="1">
    <source>
        <dbReference type="EMBL" id="KAI4387265.1"/>
    </source>
</evidence>
<gene>
    <name evidence="1" type="ORF">MLD38_005109</name>
</gene>